<reference evidence="1" key="1">
    <citation type="submission" date="2020-04" db="EMBL/GenBank/DDBJ databases">
        <authorList>
            <person name="Alioto T."/>
            <person name="Alioto T."/>
            <person name="Gomez Garrido J."/>
        </authorList>
    </citation>
    <scope>NUCLEOTIDE SEQUENCE</scope>
    <source>
        <strain evidence="1">A484AB</strain>
    </source>
</reference>
<dbReference type="PANTHER" id="PTHR31980">
    <property type="entry name" value="PROTEIN FAM220A"/>
    <property type="match status" value="1"/>
</dbReference>
<dbReference type="InterPro" id="IPR029155">
    <property type="entry name" value="SIPAR"/>
</dbReference>
<protein>
    <submittedName>
        <fullName evidence="1">Uncharacterized protein</fullName>
    </submittedName>
</protein>
<gene>
    <name evidence="1" type="ORF">PACLA_8A067257</name>
</gene>
<sequence>MSRSVKDLRELINISRLSFHGEDGLHESDERDEIVGHKYLFQNGENSSLHPDVKLPTCLIKPAEDIEQPRTSLRNGHFKPLPAINSSKTSKECVINKTDSMEPNLVYQKCNCILQYIDGSVVSSWLHRSNECVQWLSKWVSTKEFFVRFAKFWLTEMDRQKQGELVEMEVGIILDEIAFSVQDGLRCKKVTQQDVMLFFLLIVWEYPSKICGPQSSMFVLNTLATLASGRKDRYRTLLSNVKFATKSPEQIHWILSVRAFALISIVTALVKFYASLIGHGLPNHDTDDSSEWHSKSIEDFAFDAVRLGCLNVLVYLVEEQNLETSGLKNKEQLSLLFCAVTCGQADIVRYILK</sequence>
<accession>A0A7D9LGQ5</accession>
<comment type="caution">
    <text evidence="1">The sequence shown here is derived from an EMBL/GenBank/DDBJ whole genome shotgun (WGS) entry which is preliminary data.</text>
</comment>
<keyword evidence="2" id="KW-1185">Reference proteome</keyword>
<dbReference type="Proteomes" id="UP001152795">
    <property type="component" value="Unassembled WGS sequence"/>
</dbReference>
<name>A0A7D9LGQ5_PARCT</name>
<dbReference type="Pfam" id="PF15487">
    <property type="entry name" value="FAM220"/>
    <property type="match status" value="1"/>
</dbReference>
<organism evidence="1 2">
    <name type="scientific">Paramuricea clavata</name>
    <name type="common">Red gorgonian</name>
    <name type="synonym">Violescent sea-whip</name>
    <dbReference type="NCBI Taxonomy" id="317549"/>
    <lineage>
        <taxon>Eukaryota</taxon>
        <taxon>Metazoa</taxon>
        <taxon>Cnidaria</taxon>
        <taxon>Anthozoa</taxon>
        <taxon>Octocorallia</taxon>
        <taxon>Malacalcyonacea</taxon>
        <taxon>Plexauridae</taxon>
        <taxon>Paramuricea</taxon>
    </lineage>
</organism>
<evidence type="ECO:0000313" key="2">
    <source>
        <dbReference type="Proteomes" id="UP001152795"/>
    </source>
</evidence>
<dbReference type="OrthoDB" id="60433at2759"/>
<dbReference type="InterPro" id="IPR040355">
    <property type="entry name" value="FAM220A"/>
</dbReference>
<proteinExistence type="predicted"/>
<dbReference type="AlphaFoldDB" id="A0A7D9LGQ5"/>
<feature type="non-terminal residue" evidence="1">
    <location>
        <position position="353"/>
    </location>
</feature>
<evidence type="ECO:0000313" key="1">
    <source>
        <dbReference type="EMBL" id="CAB4030474.1"/>
    </source>
</evidence>
<dbReference type="EMBL" id="CACRXK020016900">
    <property type="protein sequence ID" value="CAB4030474.1"/>
    <property type="molecule type" value="Genomic_DNA"/>
</dbReference>
<dbReference type="PANTHER" id="PTHR31980:SF1">
    <property type="entry name" value="PROTEIN FAM220A"/>
    <property type="match status" value="1"/>
</dbReference>